<organism evidence="2 3">
    <name type="scientific">Brevinema andersonii</name>
    <dbReference type="NCBI Taxonomy" id="34097"/>
    <lineage>
        <taxon>Bacteria</taxon>
        <taxon>Pseudomonadati</taxon>
        <taxon>Spirochaetota</taxon>
        <taxon>Spirochaetia</taxon>
        <taxon>Brevinematales</taxon>
        <taxon>Brevinemataceae</taxon>
        <taxon>Brevinema</taxon>
    </lineage>
</organism>
<keyword evidence="3" id="KW-1185">Reference proteome</keyword>
<feature type="chain" id="PRO_5015191515" description="Flagellar filament outer layer protein Flaa" evidence="1">
    <location>
        <begin position="21"/>
        <end position="307"/>
    </location>
</feature>
<protein>
    <recommendedName>
        <fullName evidence="4">Flagellar filament outer layer protein Flaa</fullName>
    </recommendedName>
</protein>
<gene>
    <name evidence="2" type="ORF">SAMN02745150_01338</name>
</gene>
<evidence type="ECO:0008006" key="4">
    <source>
        <dbReference type="Google" id="ProtNLM"/>
    </source>
</evidence>
<dbReference type="RefSeq" id="WP_092319925.1">
    <property type="nucleotide sequence ID" value="NZ_FOKY01000022.1"/>
</dbReference>
<proteinExistence type="predicted"/>
<dbReference type="STRING" id="34097.SAMN02745150_01338"/>
<dbReference type="Proteomes" id="UP000240042">
    <property type="component" value="Unassembled WGS sequence"/>
</dbReference>
<evidence type="ECO:0000313" key="3">
    <source>
        <dbReference type="Proteomes" id="UP000240042"/>
    </source>
</evidence>
<evidence type="ECO:0000256" key="1">
    <source>
        <dbReference type="SAM" id="SignalP"/>
    </source>
</evidence>
<sequence>MKKLKIIVLLLTLLVPYSIAAQTLEQQLRRAQEEGILPTPSTNIQNNVPGPFPMLIRNESFLDSAPQGIASLITTPSIVQNINLGDSTVFFPRGYGRSTQHFGIWNGIPFVVFNNSTLELRFGMIFEHRQVGFIPDDWISTTLSGTDLPEISFLIPKTKTFLNFARGTSQWRATVLFTDNQILDLVEYTKDKPIDPNDPSSQIYNVTHRFIDSSTRSYLIGVRHKAFFKALLKVYADIALNADVKTFKGSDGFPTAGFFDDLTLQEITSEVEEIDTQTETIIVDESEGNETNDEYMTEYEIEYPEEY</sequence>
<dbReference type="EMBL" id="FOKY01000022">
    <property type="protein sequence ID" value="SFB92487.1"/>
    <property type="molecule type" value="Genomic_DNA"/>
</dbReference>
<name>A0A1I1EZR1_BREAD</name>
<dbReference type="AlphaFoldDB" id="A0A1I1EZR1"/>
<evidence type="ECO:0000313" key="2">
    <source>
        <dbReference type="EMBL" id="SFB92487.1"/>
    </source>
</evidence>
<reference evidence="3" key="1">
    <citation type="submission" date="2016-10" db="EMBL/GenBank/DDBJ databases">
        <authorList>
            <person name="Varghese N."/>
            <person name="Submissions S."/>
        </authorList>
    </citation>
    <scope>NUCLEOTIDE SEQUENCE [LARGE SCALE GENOMIC DNA]</scope>
    <source>
        <strain evidence="3">ATCC 43811</strain>
    </source>
</reference>
<keyword evidence="1" id="KW-0732">Signal</keyword>
<feature type="signal peptide" evidence="1">
    <location>
        <begin position="1"/>
        <end position="20"/>
    </location>
</feature>
<accession>A0A1I1EZR1</accession>